<evidence type="ECO:0000256" key="1">
    <source>
        <dbReference type="ARBA" id="ARBA00012513"/>
    </source>
</evidence>
<dbReference type="InterPro" id="IPR017441">
    <property type="entry name" value="Protein_kinase_ATP_BS"/>
</dbReference>
<feature type="compositionally biased region" description="Low complexity" evidence="8">
    <location>
        <begin position="446"/>
        <end position="477"/>
    </location>
</feature>
<dbReference type="PANTHER" id="PTHR43289">
    <property type="entry name" value="MITOGEN-ACTIVATED PROTEIN KINASE KINASE KINASE 20-RELATED"/>
    <property type="match status" value="1"/>
</dbReference>
<feature type="compositionally biased region" description="Pro residues" evidence="8">
    <location>
        <begin position="420"/>
        <end position="432"/>
    </location>
</feature>
<feature type="domain" description="Protein kinase" evidence="9">
    <location>
        <begin position="28"/>
        <end position="288"/>
    </location>
</feature>
<keyword evidence="4 7" id="KW-0547">Nucleotide-binding</keyword>
<keyword evidence="3" id="KW-0808">Transferase</keyword>
<dbReference type="Pfam" id="PF00069">
    <property type="entry name" value="Pkinase"/>
    <property type="match status" value="1"/>
</dbReference>
<evidence type="ECO:0000256" key="6">
    <source>
        <dbReference type="ARBA" id="ARBA00022840"/>
    </source>
</evidence>
<dbReference type="Proteomes" id="UP001523369">
    <property type="component" value="Unassembled WGS sequence"/>
</dbReference>
<keyword evidence="6 7" id="KW-0067">ATP-binding</keyword>
<evidence type="ECO:0000256" key="8">
    <source>
        <dbReference type="SAM" id="MobiDB-lite"/>
    </source>
</evidence>
<dbReference type="EMBL" id="JAMYJR010000028">
    <property type="protein sequence ID" value="MCO8273994.1"/>
    <property type="molecule type" value="Genomic_DNA"/>
</dbReference>
<feature type="region of interest" description="Disordered" evidence="8">
    <location>
        <begin position="347"/>
        <end position="484"/>
    </location>
</feature>
<evidence type="ECO:0000256" key="7">
    <source>
        <dbReference type="PROSITE-ProRule" id="PRU10141"/>
    </source>
</evidence>
<dbReference type="SUPFAM" id="SSF56112">
    <property type="entry name" value="Protein kinase-like (PK-like)"/>
    <property type="match status" value="1"/>
</dbReference>
<dbReference type="InterPro" id="IPR000719">
    <property type="entry name" value="Prot_kinase_dom"/>
</dbReference>
<dbReference type="GO" id="GO:0016301">
    <property type="term" value="F:kinase activity"/>
    <property type="evidence" value="ECO:0007669"/>
    <property type="project" value="UniProtKB-KW"/>
</dbReference>
<dbReference type="Gene3D" id="1.10.510.10">
    <property type="entry name" value="Transferase(Phosphotransferase) domain 1"/>
    <property type="match status" value="1"/>
</dbReference>
<dbReference type="EC" id="2.7.11.1" evidence="1"/>
<evidence type="ECO:0000256" key="3">
    <source>
        <dbReference type="ARBA" id="ARBA00022679"/>
    </source>
</evidence>
<name>A0ABT1DT18_9ACTN</name>
<dbReference type="PROSITE" id="PS50011">
    <property type="entry name" value="PROTEIN_KINASE_DOM"/>
    <property type="match status" value="1"/>
</dbReference>
<protein>
    <recommendedName>
        <fullName evidence="1">non-specific serine/threonine protein kinase</fullName>
        <ecNumber evidence="1">2.7.11.1</ecNumber>
    </recommendedName>
</protein>
<dbReference type="Gene3D" id="3.30.200.20">
    <property type="entry name" value="Phosphorylase Kinase, domain 1"/>
    <property type="match status" value="1"/>
</dbReference>
<feature type="compositionally biased region" description="Low complexity" evidence="8">
    <location>
        <begin position="364"/>
        <end position="380"/>
    </location>
</feature>
<organism evidence="10 11">
    <name type="scientific">Paractinoplanes aksuensis</name>
    <dbReference type="NCBI Taxonomy" id="2939490"/>
    <lineage>
        <taxon>Bacteria</taxon>
        <taxon>Bacillati</taxon>
        <taxon>Actinomycetota</taxon>
        <taxon>Actinomycetes</taxon>
        <taxon>Micromonosporales</taxon>
        <taxon>Micromonosporaceae</taxon>
        <taxon>Paractinoplanes</taxon>
    </lineage>
</organism>
<evidence type="ECO:0000256" key="2">
    <source>
        <dbReference type="ARBA" id="ARBA00022527"/>
    </source>
</evidence>
<dbReference type="PANTHER" id="PTHR43289:SF6">
    <property type="entry name" value="SERINE_THREONINE-PROTEIN KINASE NEKL-3"/>
    <property type="match status" value="1"/>
</dbReference>
<feature type="compositionally biased region" description="Low complexity" evidence="8">
    <location>
        <begin position="403"/>
        <end position="419"/>
    </location>
</feature>
<feature type="binding site" evidence="7">
    <location>
        <position position="57"/>
    </location>
    <ligand>
        <name>ATP</name>
        <dbReference type="ChEBI" id="CHEBI:30616"/>
    </ligand>
</feature>
<dbReference type="InterPro" id="IPR011009">
    <property type="entry name" value="Kinase-like_dom_sf"/>
</dbReference>
<evidence type="ECO:0000256" key="4">
    <source>
        <dbReference type="ARBA" id="ARBA00022741"/>
    </source>
</evidence>
<feature type="compositionally biased region" description="Basic residues" evidence="8">
    <location>
        <begin position="393"/>
        <end position="402"/>
    </location>
</feature>
<keyword evidence="11" id="KW-1185">Reference proteome</keyword>
<keyword evidence="2" id="KW-0723">Serine/threonine-protein kinase</keyword>
<dbReference type="PROSITE" id="PS00107">
    <property type="entry name" value="PROTEIN_KINASE_ATP"/>
    <property type="match status" value="1"/>
</dbReference>
<evidence type="ECO:0000313" key="10">
    <source>
        <dbReference type="EMBL" id="MCO8273994.1"/>
    </source>
</evidence>
<keyword evidence="5 10" id="KW-0418">Kinase</keyword>
<evidence type="ECO:0000256" key="5">
    <source>
        <dbReference type="ARBA" id="ARBA00022777"/>
    </source>
</evidence>
<accession>A0ABT1DT18</accession>
<evidence type="ECO:0000259" key="9">
    <source>
        <dbReference type="PROSITE" id="PS50011"/>
    </source>
</evidence>
<evidence type="ECO:0000313" key="11">
    <source>
        <dbReference type="Proteomes" id="UP001523369"/>
    </source>
</evidence>
<sequence>MLRIDHGHDGVAARANGEVAVQKLAGRYRVGEVLGQGGSAVVRYGFDSVLKRPVAIKMFDVSATGVLLEARTAAGLSHPNIAQVYDYGEIVDSDTRTPYLVMEFVGGETLADLIARTGALRWRRAAEIAAETASALAVAHAQNLVHRDVNPRNIMLTPDGVKVLDFGIAAVAGQPAIDANGALWGSPAYLAPEQLRGEPSYPAADVYGLGLLLFESLTGARAWPGEHVGAVLAARHDRPAPRLPRLAGVPRELVRLYEAATTEDPDARPAAVELAELFRRAGRPAPLTRQVRPVATIRPADQSAVLLPAPVTSRQRSRRRALVVGSAAVIAAIVSVVGVQLANGTVTPGGREAEAAVEGPRPVATSPQTSRPTPSPSASVRVRETTETTTTQVRKKTPKTRTTKAPSSAPTTKAPSSAPTSPPATTKPPVKPTPTDDETTPPVEPTEPTVEPTDPGTTEPTEPTPPTTTTDPATTGDDNQRSLV</sequence>
<gene>
    <name evidence="10" type="ORF">M1L60_25675</name>
</gene>
<comment type="caution">
    <text evidence="10">The sequence shown here is derived from an EMBL/GenBank/DDBJ whole genome shotgun (WGS) entry which is preliminary data.</text>
</comment>
<dbReference type="RefSeq" id="WP_253240071.1">
    <property type="nucleotide sequence ID" value="NZ_JAMYJR010000028.1"/>
</dbReference>
<dbReference type="CDD" id="cd14014">
    <property type="entry name" value="STKc_PknB_like"/>
    <property type="match status" value="1"/>
</dbReference>
<reference evidence="10 11" key="1">
    <citation type="submission" date="2022-06" db="EMBL/GenBank/DDBJ databases">
        <title>New Species of the Genus Actinoplanes, ActinopZanes ferrugineus.</title>
        <authorList>
            <person name="Ding P."/>
        </authorList>
    </citation>
    <scope>NUCLEOTIDE SEQUENCE [LARGE SCALE GENOMIC DNA]</scope>
    <source>
        <strain evidence="10 11">TRM88003</strain>
    </source>
</reference>
<proteinExistence type="predicted"/>